<proteinExistence type="predicted"/>
<dbReference type="Proteomes" id="UP000682134">
    <property type="component" value="Unassembled WGS sequence"/>
</dbReference>
<comment type="caution">
    <text evidence="1">The sequence shown here is derived from an EMBL/GenBank/DDBJ whole genome shotgun (WGS) entry which is preliminary data.</text>
</comment>
<reference evidence="1" key="1">
    <citation type="submission" date="2021-04" db="EMBL/GenBank/DDBJ databases">
        <title>Genome seq and assembly of Bacillus sp.</title>
        <authorList>
            <person name="Chhetri G."/>
        </authorList>
    </citation>
    <scope>NUCLEOTIDE SEQUENCE</scope>
    <source>
        <strain evidence="1">RG28</strain>
    </source>
</reference>
<protein>
    <submittedName>
        <fullName evidence="1">RES domain-containing protein</fullName>
    </submittedName>
</protein>
<accession>A0A940NLW9</accession>
<name>A0A940NLW9_9BACI</name>
<gene>
    <name evidence="1" type="ORF">J5Y03_01880</name>
</gene>
<dbReference type="RefSeq" id="WP_209401854.1">
    <property type="nucleotide sequence ID" value="NZ_JAGIYQ010000001.1"/>
</dbReference>
<keyword evidence="2" id="KW-1185">Reference proteome</keyword>
<dbReference type="EMBL" id="JAGIYQ010000001">
    <property type="protein sequence ID" value="MBP0723930.1"/>
    <property type="molecule type" value="Genomic_DNA"/>
</dbReference>
<evidence type="ECO:0000313" key="1">
    <source>
        <dbReference type="EMBL" id="MBP0723930.1"/>
    </source>
</evidence>
<evidence type="ECO:0000313" key="2">
    <source>
        <dbReference type="Proteomes" id="UP000682134"/>
    </source>
</evidence>
<dbReference type="AlphaFoldDB" id="A0A940NLW9"/>
<organism evidence="1 2">
    <name type="scientific">Gottfriedia endophytica</name>
    <dbReference type="NCBI Taxonomy" id="2820819"/>
    <lineage>
        <taxon>Bacteria</taxon>
        <taxon>Bacillati</taxon>
        <taxon>Bacillota</taxon>
        <taxon>Bacilli</taxon>
        <taxon>Bacillales</taxon>
        <taxon>Bacillaceae</taxon>
        <taxon>Gottfriedia</taxon>
    </lineage>
</organism>
<sequence length="175" mass="20778">MSNNDELKQAFDLWNGFKEEVLYKNRFIIKHEVLKYIEEFAEKCRITIQEGTILFRARIYAEDDPFLFYVNNSINNLYEEELDNTSKLIRSYYNSQIKNKSETGFWGYNAQNSFVPPDNDNINDGRVNPSFIKYLYTAEEPYTALVEVRPYLKSRVNIAEIIVNKPLEVVDFWEI</sequence>